<feature type="compositionally biased region" description="Basic and acidic residues" evidence="1">
    <location>
        <begin position="17"/>
        <end position="28"/>
    </location>
</feature>
<keyword evidence="2" id="KW-0472">Membrane</keyword>
<dbReference type="PANTHER" id="PTHR42101">
    <property type="entry name" value="CHROMOSOME 16, WHOLE GENOME SHOTGUN SEQUENCE"/>
    <property type="match status" value="1"/>
</dbReference>
<evidence type="ECO:0008006" key="5">
    <source>
        <dbReference type="Google" id="ProtNLM"/>
    </source>
</evidence>
<feature type="transmembrane region" description="Helical" evidence="2">
    <location>
        <begin position="480"/>
        <end position="502"/>
    </location>
</feature>
<feature type="transmembrane region" description="Helical" evidence="2">
    <location>
        <begin position="509"/>
        <end position="530"/>
    </location>
</feature>
<reference evidence="3 4" key="1">
    <citation type="submission" date="2023-08" db="EMBL/GenBank/DDBJ databases">
        <title>Black Yeasts Isolated from many extreme environments.</title>
        <authorList>
            <person name="Coleine C."/>
            <person name="Stajich J.E."/>
            <person name="Selbmann L."/>
        </authorList>
    </citation>
    <scope>NUCLEOTIDE SEQUENCE [LARGE SCALE GENOMIC DNA]</scope>
    <source>
        <strain evidence="3 4">CCFEE 6328</strain>
    </source>
</reference>
<dbReference type="EMBL" id="JAVRRF010000018">
    <property type="protein sequence ID" value="KAK5056366.1"/>
    <property type="molecule type" value="Genomic_DNA"/>
</dbReference>
<gene>
    <name evidence="3" type="ORF">LTR69_007907</name>
</gene>
<protein>
    <recommendedName>
        <fullName evidence="5">Low temperature requirement A</fullName>
    </recommendedName>
</protein>
<feature type="compositionally biased region" description="Polar residues" evidence="1">
    <location>
        <begin position="30"/>
        <end position="53"/>
    </location>
</feature>
<keyword evidence="4" id="KW-1185">Reference proteome</keyword>
<proteinExistence type="predicted"/>
<dbReference type="Proteomes" id="UP001345691">
    <property type="component" value="Unassembled WGS sequence"/>
</dbReference>
<accession>A0ABR0J6H0</accession>
<feature type="transmembrane region" description="Helical" evidence="2">
    <location>
        <begin position="542"/>
        <end position="564"/>
    </location>
</feature>
<keyword evidence="2" id="KW-0812">Transmembrane</keyword>
<sequence>MEEMARTWTWPTASFDHLSETPANDKNHGSKTPSSEVPSRNASVAESQKSSAPTPVIDHKRECTKIELFYDLFFVANLATVTITNEIVDVTTFKAILGFFSLLWFTWLQTILYDVRFSSDSIFHQAHKAISCAVMLAFVSCAAIYDTSNIDLTHAGLKYMSFVLMTSRLALFIQYGIVFHRSRGHQQTAMPFMLTMGIYLATAAGFLGVALGVQHYPRCYLAWYAICAFEAVFIIAISCRWTVVSFKRTHLVDRLSDLTLIIIGEGILSMSRRTYILFGTVNSPTAGTYGQIVCTVLVAYMVYLLYFTHIEHDKFGTIRQQIWTILHYPLHVAILFTTDGASFLMLSRSLYRMTRVWVANWPLFTFDTWADFFSSFSSPAELASLLKADMDDLWSVMLKDPTHLLSLYDYNQAISSIETIDAAFNSTEWQNEAAATLSDLWNGVELAIFHEFGVAPHIPIGQSWSVQEQAESVEGVLGTVYLYFCFAAASLLFILAVMGFFAKKDVSKAMWLSIGIKAFMGTAVMLPVIASWLMDIGGIASFAPWSVAIVTLGYFTVVVSDHLITWFEKRRRPSHAETSHFCASPAQVSTHGDGVLEFKNNCSDTAATLSPLNTSLGLNNQPFHFSNEI</sequence>
<evidence type="ECO:0000256" key="1">
    <source>
        <dbReference type="SAM" id="MobiDB-lite"/>
    </source>
</evidence>
<evidence type="ECO:0000256" key="2">
    <source>
        <dbReference type="SAM" id="Phobius"/>
    </source>
</evidence>
<feature type="transmembrane region" description="Helical" evidence="2">
    <location>
        <begin position="220"/>
        <end position="243"/>
    </location>
</feature>
<comment type="caution">
    <text evidence="3">The sequence shown here is derived from an EMBL/GenBank/DDBJ whole genome shotgun (WGS) entry which is preliminary data.</text>
</comment>
<dbReference type="InterPro" id="IPR010640">
    <property type="entry name" value="Low_temperature_requirement_A"/>
</dbReference>
<evidence type="ECO:0000313" key="3">
    <source>
        <dbReference type="EMBL" id="KAK5056366.1"/>
    </source>
</evidence>
<feature type="transmembrane region" description="Helical" evidence="2">
    <location>
        <begin position="328"/>
        <end position="347"/>
    </location>
</feature>
<organism evidence="3 4">
    <name type="scientific">Exophiala sideris</name>
    <dbReference type="NCBI Taxonomy" id="1016849"/>
    <lineage>
        <taxon>Eukaryota</taxon>
        <taxon>Fungi</taxon>
        <taxon>Dikarya</taxon>
        <taxon>Ascomycota</taxon>
        <taxon>Pezizomycotina</taxon>
        <taxon>Eurotiomycetes</taxon>
        <taxon>Chaetothyriomycetidae</taxon>
        <taxon>Chaetothyriales</taxon>
        <taxon>Herpotrichiellaceae</taxon>
        <taxon>Exophiala</taxon>
    </lineage>
</organism>
<feature type="transmembrane region" description="Helical" evidence="2">
    <location>
        <begin position="127"/>
        <end position="145"/>
    </location>
</feature>
<feature type="transmembrane region" description="Helical" evidence="2">
    <location>
        <begin position="93"/>
        <end position="115"/>
    </location>
</feature>
<keyword evidence="2" id="KW-1133">Transmembrane helix</keyword>
<feature type="transmembrane region" description="Helical" evidence="2">
    <location>
        <begin position="191"/>
        <end position="214"/>
    </location>
</feature>
<dbReference type="Pfam" id="PF06772">
    <property type="entry name" value="LtrA"/>
    <property type="match status" value="1"/>
</dbReference>
<feature type="transmembrane region" description="Helical" evidence="2">
    <location>
        <begin position="157"/>
        <end position="179"/>
    </location>
</feature>
<evidence type="ECO:0000313" key="4">
    <source>
        <dbReference type="Proteomes" id="UP001345691"/>
    </source>
</evidence>
<feature type="transmembrane region" description="Helical" evidence="2">
    <location>
        <begin position="288"/>
        <end position="307"/>
    </location>
</feature>
<name>A0ABR0J6H0_9EURO</name>
<dbReference type="PANTHER" id="PTHR42101:SF1">
    <property type="entry name" value="LOW TEMPERATURE REQUIREMENT A"/>
    <property type="match status" value="1"/>
</dbReference>
<feature type="region of interest" description="Disordered" evidence="1">
    <location>
        <begin position="1"/>
        <end position="55"/>
    </location>
</feature>